<keyword evidence="1" id="KW-1133">Transmembrane helix</keyword>
<sequence>MGDQDPVQPATRSELETFSHSCKNCVEPAGWTGKLKNRTLAGSTRLKEKPVPTGLDQTNLKNLNSPIPPQSPSFTHPQCSLSPPEWLNLHTHRPRLPNLAAAAASSSVFARAAVFVCLCRVFVFARDVVRSRLCPSSPSHQPSSSLLFRESVTPIRLRWPWLSPRLHWCYLLNFIASACLYSCTSGWILSLFLFLFDTFFPMGSFLSPMVFHV</sequence>
<feature type="transmembrane region" description="Helical" evidence="1">
    <location>
        <begin position="99"/>
        <end position="123"/>
    </location>
</feature>
<dbReference type="Proteomes" id="UP001341840">
    <property type="component" value="Unassembled WGS sequence"/>
</dbReference>
<keyword evidence="1" id="KW-0812">Transmembrane</keyword>
<comment type="caution">
    <text evidence="2">The sequence shown here is derived from an EMBL/GenBank/DDBJ whole genome shotgun (WGS) entry which is preliminary data.</text>
</comment>
<reference evidence="2 3" key="1">
    <citation type="journal article" date="2023" name="Plants (Basel)">
        <title>Bridging the Gap: Combining Genomics and Transcriptomics Approaches to Understand Stylosanthes scabra, an Orphan Legume from the Brazilian Caatinga.</title>
        <authorList>
            <person name="Ferreira-Neto J.R.C."/>
            <person name="da Silva M.D."/>
            <person name="Binneck E."/>
            <person name="de Melo N.F."/>
            <person name="da Silva R.H."/>
            <person name="de Melo A.L.T.M."/>
            <person name="Pandolfi V."/>
            <person name="Bustamante F.O."/>
            <person name="Brasileiro-Vidal A.C."/>
            <person name="Benko-Iseppon A.M."/>
        </authorList>
    </citation>
    <scope>NUCLEOTIDE SEQUENCE [LARGE SCALE GENOMIC DNA]</scope>
    <source>
        <tissue evidence="2">Leaves</tissue>
    </source>
</reference>
<proteinExistence type="predicted"/>
<keyword evidence="3" id="KW-1185">Reference proteome</keyword>
<dbReference type="EMBL" id="JASCZI010271927">
    <property type="protein sequence ID" value="MED6217772.1"/>
    <property type="molecule type" value="Genomic_DNA"/>
</dbReference>
<protein>
    <submittedName>
        <fullName evidence="2">Uncharacterized protein</fullName>
    </submittedName>
</protein>
<evidence type="ECO:0000256" key="1">
    <source>
        <dbReference type="SAM" id="Phobius"/>
    </source>
</evidence>
<feature type="transmembrane region" description="Helical" evidence="1">
    <location>
        <begin position="168"/>
        <end position="196"/>
    </location>
</feature>
<accession>A0ABU6Z596</accession>
<organism evidence="2 3">
    <name type="scientific">Stylosanthes scabra</name>
    <dbReference type="NCBI Taxonomy" id="79078"/>
    <lineage>
        <taxon>Eukaryota</taxon>
        <taxon>Viridiplantae</taxon>
        <taxon>Streptophyta</taxon>
        <taxon>Embryophyta</taxon>
        <taxon>Tracheophyta</taxon>
        <taxon>Spermatophyta</taxon>
        <taxon>Magnoliopsida</taxon>
        <taxon>eudicotyledons</taxon>
        <taxon>Gunneridae</taxon>
        <taxon>Pentapetalae</taxon>
        <taxon>rosids</taxon>
        <taxon>fabids</taxon>
        <taxon>Fabales</taxon>
        <taxon>Fabaceae</taxon>
        <taxon>Papilionoideae</taxon>
        <taxon>50 kb inversion clade</taxon>
        <taxon>dalbergioids sensu lato</taxon>
        <taxon>Dalbergieae</taxon>
        <taxon>Pterocarpus clade</taxon>
        <taxon>Stylosanthes</taxon>
    </lineage>
</organism>
<keyword evidence="1" id="KW-0472">Membrane</keyword>
<name>A0ABU6Z596_9FABA</name>
<evidence type="ECO:0000313" key="3">
    <source>
        <dbReference type="Proteomes" id="UP001341840"/>
    </source>
</evidence>
<gene>
    <name evidence="2" type="ORF">PIB30_020743</name>
</gene>
<evidence type="ECO:0000313" key="2">
    <source>
        <dbReference type="EMBL" id="MED6217772.1"/>
    </source>
</evidence>